<evidence type="ECO:0000313" key="3">
    <source>
        <dbReference type="WBParaSite" id="SVE_0000525950.1"/>
    </source>
</evidence>
<proteinExistence type="predicted"/>
<dbReference type="WBParaSite" id="SVE_0000525950.1">
    <property type="protein sequence ID" value="SVE_0000525950.1"/>
    <property type="gene ID" value="SVE_0000525950"/>
</dbReference>
<reference evidence="3" key="2">
    <citation type="submission" date="2015-08" db="UniProtKB">
        <authorList>
            <consortium name="WormBaseParasite"/>
        </authorList>
    </citation>
    <scope>IDENTIFICATION</scope>
</reference>
<keyword evidence="2" id="KW-1185">Reference proteome</keyword>
<evidence type="ECO:0000256" key="1">
    <source>
        <dbReference type="SAM" id="Phobius"/>
    </source>
</evidence>
<feature type="transmembrane region" description="Helical" evidence="1">
    <location>
        <begin position="6"/>
        <end position="23"/>
    </location>
</feature>
<name>A0A0K0ETW7_STRVS</name>
<accession>A0A0K0ETW7</accession>
<reference evidence="2" key="1">
    <citation type="submission" date="2014-07" db="EMBL/GenBank/DDBJ databases">
        <authorList>
            <person name="Martin A.A"/>
            <person name="De Silva N."/>
        </authorList>
    </citation>
    <scope>NUCLEOTIDE SEQUENCE</scope>
</reference>
<dbReference type="Proteomes" id="UP000035680">
    <property type="component" value="Unassembled WGS sequence"/>
</dbReference>
<keyword evidence="1" id="KW-0812">Transmembrane</keyword>
<dbReference type="AlphaFoldDB" id="A0A0K0ETW7"/>
<evidence type="ECO:0000313" key="2">
    <source>
        <dbReference type="Proteomes" id="UP000035680"/>
    </source>
</evidence>
<keyword evidence="1" id="KW-0472">Membrane</keyword>
<sequence length="64" mass="7806">LFVFIFHIINILFAYIIINFFLYKFKFSNIFCTIKYIPFVTDFLSFLSLVIKFNRLKNLDIILQ</sequence>
<organism evidence="2 3">
    <name type="scientific">Strongyloides venezuelensis</name>
    <name type="common">Threadworm</name>
    <dbReference type="NCBI Taxonomy" id="75913"/>
    <lineage>
        <taxon>Eukaryota</taxon>
        <taxon>Metazoa</taxon>
        <taxon>Ecdysozoa</taxon>
        <taxon>Nematoda</taxon>
        <taxon>Chromadorea</taxon>
        <taxon>Rhabditida</taxon>
        <taxon>Tylenchina</taxon>
        <taxon>Panagrolaimomorpha</taxon>
        <taxon>Strongyloidoidea</taxon>
        <taxon>Strongyloididae</taxon>
        <taxon>Strongyloides</taxon>
    </lineage>
</organism>
<keyword evidence="1" id="KW-1133">Transmembrane helix</keyword>
<protein>
    <submittedName>
        <fullName evidence="3">7TM_GPCR_Srx domain-containing protein</fullName>
    </submittedName>
</protein>